<organism evidence="1 2">
    <name type="scientific">Kribbella ginsengisoli</name>
    <dbReference type="NCBI Taxonomy" id="363865"/>
    <lineage>
        <taxon>Bacteria</taxon>
        <taxon>Bacillati</taxon>
        <taxon>Actinomycetota</taxon>
        <taxon>Actinomycetes</taxon>
        <taxon>Propionibacteriales</taxon>
        <taxon>Kribbellaceae</taxon>
        <taxon>Kribbella</taxon>
    </lineage>
</organism>
<evidence type="ECO:0000313" key="1">
    <source>
        <dbReference type="EMBL" id="GAA3550385.1"/>
    </source>
</evidence>
<proteinExistence type="predicted"/>
<name>A0ABP6WIR7_9ACTN</name>
<dbReference type="EMBL" id="BAABAA010000002">
    <property type="protein sequence ID" value="GAA3550385.1"/>
    <property type="molecule type" value="Genomic_DNA"/>
</dbReference>
<reference evidence="2" key="1">
    <citation type="journal article" date="2019" name="Int. J. Syst. Evol. Microbiol.">
        <title>The Global Catalogue of Microorganisms (GCM) 10K type strain sequencing project: providing services to taxonomists for standard genome sequencing and annotation.</title>
        <authorList>
            <consortium name="The Broad Institute Genomics Platform"/>
            <consortium name="The Broad Institute Genome Sequencing Center for Infectious Disease"/>
            <person name="Wu L."/>
            <person name="Ma J."/>
        </authorList>
    </citation>
    <scope>NUCLEOTIDE SEQUENCE [LARGE SCALE GENOMIC DNA]</scope>
    <source>
        <strain evidence="2">JCM 16928</strain>
    </source>
</reference>
<protein>
    <submittedName>
        <fullName evidence="1">Uncharacterized protein</fullName>
    </submittedName>
</protein>
<accession>A0ABP6WIR7</accession>
<dbReference type="Proteomes" id="UP001501222">
    <property type="component" value="Unassembled WGS sequence"/>
</dbReference>
<sequence>MAGWESLREDLRRLYAESPDALMSGPVPDSERSETRIHIELDAWATEIAATLHTKYGELVDLRVGAMTFPAGEFWLGERWDQLYGVPVEPTRFEVDSAEPLSVRSGRTSRREVLVTNRAAYPQVLSSNGELSSVVTDDSGNVVGRFVGPQPLSLMGFEIEPHQTRSLPVLIGTASVVPDLPYAVPPGQWELIIELQVGGESLLSAPLDLTITP</sequence>
<gene>
    <name evidence="1" type="ORF">GCM10022235_17570</name>
</gene>
<keyword evidence="2" id="KW-1185">Reference proteome</keyword>
<comment type="caution">
    <text evidence="1">The sequence shown here is derived from an EMBL/GenBank/DDBJ whole genome shotgun (WGS) entry which is preliminary data.</text>
</comment>
<evidence type="ECO:0000313" key="2">
    <source>
        <dbReference type="Proteomes" id="UP001501222"/>
    </source>
</evidence>
<dbReference type="RefSeq" id="WP_344839219.1">
    <property type="nucleotide sequence ID" value="NZ_BAABAA010000002.1"/>
</dbReference>